<dbReference type="AlphaFoldDB" id="A0A250KQM2"/>
<evidence type="ECO:0000256" key="1">
    <source>
        <dbReference type="SAM" id="MobiDB-lite"/>
    </source>
</evidence>
<name>A0A250KQM2_9GAMM</name>
<keyword evidence="3" id="KW-1185">Reference proteome</keyword>
<dbReference type="EMBL" id="AP017928">
    <property type="protein sequence ID" value="BBA33826.1"/>
    <property type="molecule type" value="Genomic_DNA"/>
</dbReference>
<accession>A0A250KQM2</accession>
<proteinExistence type="predicted"/>
<sequence>MRVPVHLADDIRAFIERRMGEAHKAPETTPAPEPLELWQGDKRCQAATSKGSRCRSPSAVVYKLQHAGRSIEIGICAQHQNQARQGIDPRVHPSVLDSVTKSNG</sequence>
<feature type="region of interest" description="Disordered" evidence="1">
    <location>
        <begin position="82"/>
        <end position="104"/>
    </location>
</feature>
<dbReference type="KEGG" id="mmai:sS8_1872"/>
<evidence type="ECO:0000313" key="3">
    <source>
        <dbReference type="Proteomes" id="UP000266313"/>
    </source>
</evidence>
<dbReference type="Proteomes" id="UP000266313">
    <property type="component" value="Chromosome"/>
</dbReference>
<evidence type="ECO:0000313" key="2">
    <source>
        <dbReference type="EMBL" id="BBA33826.1"/>
    </source>
</evidence>
<gene>
    <name evidence="2" type="ORF">sS8_1872</name>
</gene>
<protein>
    <submittedName>
        <fullName evidence="2">Uncharacterized protein</fullName>
    </submittedName>
</protein>
<dbReference type="OrthoDB" id="9982400at2"/>
<organism evidence="2 3">
    <name type="scientific">Methylocaldum marinum</name>
    <dbReference type="NCBI Taxonomy" id="1432792"/>
    <lineage>
        <taxon>Bacteria</taxon>
        <taxon>Pseudomonadati</taxon>
        <taxon>Pseudomonadota</taxon>
        <taxon>Gammaproteobacteria</taxon>
        <taxon>Methylococcales</taxon>
        <taxon>Methylococcaceae</taxon>
        <taxon>Methylocaldum</taxon>
    </lineage>
</organism>
<reference evidence="2 3" key="1">
    <citation type="submission" date="2016-12" db="EMBL/GenBank/DDBJ databases">
        <title>Genome sequencing of Methylocaldum marinum.</title>
        <authorList>
            <person name="Takeuchi M."/>
            <person name="Kamagata Y."/>
            <person name="Hiraoka S."/>
            <person name="Oshima K."/>
            <person name="Hattori M."/>
            <person name="Iwasaki W."/>
        </authorList>
    </citation>
    <scope>NUCLEOTIDE SEQUENCE [LARGE SCALE GENOMIC DNA]</scope>
    <source>
        <strain evidence="2 3">S8</strain>
    </source>
</reference>